<dbReference type="SMART" id="SM00042">
    <property type="entry name" value="CUB"/>
    <property type="match status" value="1"/>
</dbReference>
<name>E4X694_OIKDI</name>
<comment type="caution">
    <text evidence="3">Lacks conserved residue(s) required for the propagation of feature annotation.</text>
</comment>
<dbReference type="EMBL" id="FN653026">
    <property type="protein sequence ID" value="CBY07559.1"/>
    <property type="molecule type" value="Genomic_DNA"/>
</dbReference>
<organism evidence="6">
    <name type="scientific">Oikopleura dioica</name>
    <name type="common">Tunicate</name>
    <dbReference type="NCBI Taxonomy" id="34765"/>
    <lineage>
        <taxon>Eukaryota</taxon>
        <taxon>Metazoa</taxon>
        <taxon>Chordata</taxon>
        <taxon>Tunicata</taxon>
        <taxon>Appendicularia</taxon>
        <taxon>Copelata</taxon>
        <taxon>Oikopleuridae</taxon>
        <taxon>Oikopleura</taxon>
    </lineage>
</organism>
<dbReference type="AlphaFoldDB" id="E4X694"/>
<sequence>MSEFDSGRKRRAPVEGTLNSVGGDGRSAATYIGDFTDPLYVRGGSATIRFRSDHIVVMRGFKIRIEKGNNISPDGCDEIQSGSGSISSPDFPENHGNHEYCKYTLNADPGKIIKITFDKFDVEGEGFCLFDALSIMGRKHCGRDSREDLEFGERRMPMKTFLINSDSTELVWETDGSVSRGGFSFSWESVDNPVTIASPPLESAAGFHDHMELFMSQLVYQMEFRRPFMTKALNRFWEKIQITEEYFQTSGNCDWSYSTPTYQNFDFKDFDETVPMCSNLRNFANNAKQFIENFVCMDEHEVPKRTFNRWLKFADKIDQIAIEQNSNFCSRY</sequence>
<dbReference type="PROSITE" id="PS01180">
    <property type="entry name" value="CUB"/>
    <property type="match status" value="1"/>
</dbReference>
<dbReference type="Pfam" id="PF00431">
    <property type="entry name" value="CUB"/>
    <property type="match status" value="1"/>
</dbReference>
<evidence type="ECO:0000256" key="3">
    <source>
        <dbReference type="PROSITE-ProRule" id="PRU00059"/>
    </source>
</evidence>
<evidence type="ECO:0000256" key="4">
    <source>
        <dbReference type="SAM" id="MobiDB-lite"/>
    </source>
</evidence>
<dbReference type="CDD" id="cd00041">
    <property type="entry name" value="CUB"/>
    <property type="match status" value="1"/>
</dbReference>
<dbReference type="PANTHER" id="PTHR24251">
    <property type="entry name" value="OVOCHYMASE-RELATED"/>
    <property type="match status" value="1"/>
</dbReference>
<dbReference type="OrthoDB" id="10020456at2759"/>
<dbReference type="InterPro" id="IPR000859">
    <property type="entry name" value="CUB_dom"/>
</dbReference>
<evidence type="ECO:0000313" key="6">
    <source>
        <dbReference type="EMBL" id="CBY07559.1"/>
    </source>
</evidence>
<keyword evidence="1" id="KW-0677">Repeat</keyword>
<feature type="domain" description="CUB" evidence="5">
    <location>
        <begin position="67"/>
        <end position="190"/>
    </location>
</feature>
<dbReference type="InterPro" id="IPR035914">
    <property type="entry name" value="Sperma_CUB_dom_sf"/>
</dbReference>
<proteinExistence type="predicted"/>
<feature type="region of interest" description="Disordered" evidence="4">
    <location>
        <begin position="1"/>
        <end position="21"/>
    </location>
</feature>
<dbReference type="Gene3D" id="2.60.120.290">
    <property type="entry name" value="Spermadhesin, CUB domain"/>
    <property type="match status" value="1"/>
</dbReference>
<dbReference type="InParanoid" id="E4X694"/>
<gene>
    <name evidence="6" type="ORF">GSOID_T00002542001</name>
</gene>
<reference evidence="6" key="1">
    <citation type="journal article" date="2010" name="Science">
        <title>Plasticity of animal genome architecture unmasked by rapid evolution of a pelagic tunicate.</title>
        <authorList>
            <person name="Denoeud F."/>
            <person name="Henriet S."/>
            <person name="Mungpakdee S."/>
            <person name="Aury J.M."/>
            <person name="Da Silva C."/>
            <person name="Brinkmann H."/>
            <person name="Mikhaleva J."/>
            <person name="Olsen L.C."/>
            <person name="Jubin C."/>
            <person name="Canestro C."/>
            <person name="Bouquet J.M."/>
            <person name="Danks G."/>
            <person name="Poulain J."/>
            <person name="Campsteijn C."/>
            <person name="Adamski M."/>
            <person name="Cross I."/>
            <person name="Yadetie F."/>
            <person name="Muffato M."/>
            <person name="Louis A."/>
            <person name="Butcher S."/>
            <person name="Tsagkogeorga G."/>
            <person name="Konrad A."/>
            <person name="Singh S."/>
            <person name="Jensen M.F."/>
            <person name="Cong E.H."/>
            <person name="Eikeseth-Otteraa H."/>
            <person name="Noel B."/>
            <person name="Anthouard V."/>
            <person name="Porcel B.M."/>
            <person name="Kachouri-Lafond R."/>
            <person name="Nishino A."/>
            <person name="Ugolini M."/>
            <person name="Chourrout P."/>
            <person name="Nishida H."/>
            <person name="Aasland R."/>
            <person name="Huzurbazar S."/>
            <person name="Westhof E."/>
            <person name="Delsuc F."/>
            <person name="Lehrach H."/>
            <person name="Reinhardt R."/>
            <person name="Weissenbach J."/>
            <person name="Roy S.W."/>
            <person name="Artiguenave F."/>
            <person name="Postlethwait J.H."/>
            <person name="Manak J.R."/>
            <person name="Thompson E.M."/>
            <person name="Jaillon O."/>
            <person name="Du Pasquier L."/>
            <person name="Boudinot P."/>
            <person name="Liberles D.A."/>
            <person name="Volff J.N."/>
            <person name="Philippe H."/>
            <person name="Lenhard B."/>
            <person name="Roest Crollius H."/>
            <person name="Wincker P."/>
            <person name="Chourrout D."/>
        </authorList>
    </citation>
    <scope>NUCLEOTIDE SEQUENCE [LARGE SCALE GENOMIC DNA]</scope>
</reference>
<evidence type="ECO:0000313" key="7">
    <source>
        <dbReference type="Proteomes" id="UP000001307"/>
    </source>
</evidence>
<dbReference type="Proteomes" id="UP000001307">
    <property type="component" value="Unassembled WGS sequence"/>
</dbReference>
<keyword evidence="7" id="KW-1185">Reference proteome</keyword>
<evidence type="ECO:0000256" key="2">
    <source>
        <dbReference type="ARBA" id="ARBA00023157"/>
    </source>
</evidence>
<protein>
    <recommendedName>
        <fullName evidence="5">CUB domain-containing protein</fullName>
    </recommendedName>
</protein>
<evidence type="ECO:0000256" key="1">
    <source>
        <dbReference type="ARBA" id="ARBA00022737"/>
    </source>
</evidence>
<accession>E4X694</accession>
<dbReference type="SUPFAM" id="SSF49854">
    <property type="entry name" value="Spermadhesin, CUB domain"/>
    <property type="match status" value="1"/>
</dbReference>
<keyword evidence="2" id="KW-1015">Disulfide bond</keyword>
<evidence type="ECO:0000259" key="5">
    <source>
        <dbReference type="PROSITE" id="PS01180"/>
    </source>
</evidence>